<dbReference type="Gene3D" id="2.60.40.1120">
    <property type="entry name" value="Carboxypeptidase-like, regulatory domain"/>
    <property type="match status" value="1"/>
</dbReference>
<name>A0A7V2F7R9_RHOMR</name>
<dbReference type="SUPFAM" id="SSF56935">
    <property type="entry name" value="Porins"/>
    <property type="match status" value="1"/>
</dbReference>
<dbReference type="InterPro" id="IPR037066">
    <property type="entry name" value="Plug_dom_sf"/>
</dbReference>
<accession>A0A7V2F7R9</accession>
<dbReference type="InterPro" id="IPR012910">
    <property type="entry name" value="Plug_dom"/>
</dbReference>
<dbReference type="Gene3D" id="2.40.170.20">
    <property type="entry name" value="TonB-dependent receptor, beta-barrel domain"/>
    <property type="match status" value="1"/>
</dbReference>
<proteinExistence type="inferred from homology"/>
<gene>
    <name evidence="8" type="ORF">ENO59_12010</name>
</gene>
<dbReference type="PANTHER" id="PTHR40980">
    <property type="entry name" value="PLUG DOMAIN-CONTAINING PROTEIN"/>
    <property type="match status" value="1"/>
</dbReference>
<dbReference type="Pfam" id="PF00593">
    <property type="entry name" value="TonB_dep_Rec_b-barrel"/>
    <property type="match status" value="1"/>
</dbReference>
<keyword evidence="4" id="KW-0798">TonB box</keyword>
<evidence type="ECO:0000256" key="5">
    <source>
        <dbReference type="SAM" id="SignalP"/>
    </source>
</evidence>
<dbReference type="EMBL" id="DSGB01000007">
    <property type="protein sequence ID" value="HER97208.1"/>
    <property type="molecule type" value="Genomic_DNA"/>
</dbReference>
<feature type="signal peptide" evidence="5">
    <location>
        <begin position="1"/>
        <end position="22"/>
    </location>
</feature>
<evidence type="ECO:0000259" key="7">
    <source>
        <dbReference type="Pfam" id="PF07715"/>
    </source>
</evidence>
<feature type="domain" description="TonB-dependent receptor-like beta-barrel" evidence="6">
    <location>
        <begin position="582"/>
        <end position="882"/>
    </location>
</feature>
<dbReference type="GO" id="GO:0009279">
    <property type="term" value="C:cell outer membrane"/>
    <property type="evidence" value="ECO:0007669"/>
    <property type="project" value="UniProtKB-SubCell"/>
</dbReference>
<dbReference type="InterPro" id="IPR008969">
    <property type="entry name" value="CarboxyPept-like_regulatory"/>
</dbReference>
<comment type="subcellular location">
    <subcellularLocation>
        <location evidence="1 4">Cell outer membrane</location>
    </subcellularLocation>
</comment>
<dbReference type="Pfam" id="PF13715">
    <property type="entry name" value="CarbopepD_reg_2"/>
    <property type="match status" value="1"/>
</dbReference>
<dbReference type="SUPFAM" id="SSF49464">
    <property type="entry name" value="Carboxypeptidase regulatory domain-like"/>
    <property type="match status" value="1"/>
</dbReference>
<dbReference type="AlphaFoldDB" id="A0A7V2F7R9"/>
<evidence type="ECO:0000259" key="6">
    <source>
        <dbReference type="Pfam" id="PF00593"/>
    </source>
</evidence>
<sequence>MKLRLQVLFALIGLGSVWPAWAQHNGIVEGRVVDARSGEPLIGVHVVVEGTSMGTTTDLEGRFALPLPAGTYTLVFQYLGYQPYRVVNVRPEAGQRIALSVALLEASLQMGEVVVEAQAIRNTEAALLTMQRKAPAISDGMAAEQMRRAPDPTSADALRRITGVSVLGGRYLYVRGTPERYSVALLNGAPLAGTEPDRRSFAFDLIPAELLDNTVIQKAFTPDQPGDFAGGVVRLETVDFPTDLLVRLSSSGAWNAAATGRTFWTYPGSRFWGIDDGRRRLPKHFPENLAALPLSERHQVAQTLPNIWTPKPSRAPANFNLGFSIGDGARLLGRAFGFVAAASYRNGYTVEDLVRREYEASGDLRFDYRGQRHAFSTLWGGLLNVSLRLGNAHRLSWRNTYTRSAEDEVIRLYGVQYTDAGTEQHQTALRFTSRGLYTGQLDGAHFFASLGRLELGWSARYSRSNRNEPDYRRYLYARELGSDGPFAAVLGFQANLKNGGRFYSEMDETTRGFGLDLRKPIGDLRLSAGGGWEDRDRNFWARLIGAVINAPGNGFTDFRLLYLPPDSLFHPENFRRNGLALDEYRNGTNRYRAGSELIHGYVMFDWPLQLAPGHTLRMVGGLRLEDADLWVKTRDFSDQIDVLIQQQKLDLLPGLNLTYSPGEHTNLRLAWSRTVNRPELRELAPFTYFDFQTQTSVRGDAALRRASVHNWDLRWEYYPGIGELIALGLFYKHLRNPIEQVIVSGSALGSERTFANADRAVNSGFEFEVRLGLERLLGSWANPLRLQLNYAWIHSRVFVPGTETTIARENRPLQGQSPYILNTGLLYESGPLSLSLLYNRIGSRIVEVATAYEEDVIEVPRDIVDLSLTYQLTRFLGVRLSGRDLLAQPQRFMQGGKLARENSRATVWSLGFTGRW</sequence>
<feature type="domain" description="TonB-dependent receptor plug" evidence="7">
    <location>
        <begin position="132"/>
        <end position="231"/>
    </location>
</feature>
<keyword evidence="2 4" id="KW-0472">Membrane</keyword>
<keyword evidence="5" id="KW-0732">Signal</keyword>
<organism evidence="8">
    <name type="scientific">Rhodothermus marinus</name>
    <name type="common">Rhodothermus obamensis</name>
    <dbReference type="NCBI Taxonomy" id="29549"/>
    <lineage>
        <taxon>Bacteria</taxon>
        <taxon>Pseudomonadati</taxon>
        <taxon>Rhodothermota</taxon>
        <taxon>Rhodothermia</taxon>
        <taxon>Rhodothermales</taxon>
        <taxon>Rhodothermaceae</taxon>
        <taxon>Rhodothermus</taxon>
    </lineage>
</organism>
<comment type="caution">
    <text evidence="8">The sequence shown here is derived from an EMBL/GenBank/DDBJ whole genome shotgun (WGS) entry which is preliminary data.</text>
</comment>
<protein>
    <submittedName>
        <fullName evidence="8">TonB-dependent receptor</fullName>
    </submittedName>
</protein>
<reference evidence="8" key="1">
    <citation type="journal article" date="2020" name="mSystems">
        <title>Genome- and Community-Level Interaction Insights into Carbon Utilization and Element Cycling Functions of Hydrothermarchaeota in Hydrothermal Sediment.</title>
        <authorList>
            <person name="Zhou Z."/>
            <person name="Liu Y."/>
            <person name="Xu W."/>
            <person name="Pan J."/>
            <person name="Luo Z.H."/>
            <person name="Li M."/>
        </authorList>
    </citation>
    <scope>NUCLEOTIDE SEQUENCE [LARGE SCALE GENOMIC DNA]</scope>
    <source>
        <strain evidence="8">SpSt-143</strain>
    </source>
</reference>
<feature type="chain" id="PRO_5031075240" evidence="5">
    <location>
        <begin position="23"/>
        <end position="916"/>
    </location>
</feature>
<evidence type="ECO:0000256" key="3">
    <source>
        <dbReference type="ARBA" id="ARBA00023237"/>
    </source>
</evidence>
<evidence type="ECO:0000256" key="2">
    <source>
        <dbReference type="ARBA" id="ARBA00023136"/>
    </source>
</evidence>
<dbReference type="InterPro" id="IPR000531">
    <property type="entry name" value="Beta-barrel_TonB"/>
</dbReference>
<evidence type="ECO:0000256" key="1">
    <source>
        <dbReference type="ARBA" id="ARBA00004442"/>
    </source>
</evidence>
<evidence type="ECO:0000313" key="8">
    <source>
        <dbReference type="EMBL" id="HER97208.1"/>
    </source>
</evidence>
<keyword evidence="8" id="KW-0675">Receptor</keyword>
<keyword evidence="3" id="KW-0998">Cell outer membrane</keyword>
<comment type="similarity">
    <text evidence="4">Belongs to the TonB-dependent receptor family.</text>
</comment>
<dbReference type="InterPro" id="IPR036942">
    <property type="entry name" value="Beta-barrel_TonB_sf"/>
</dbReference>
<evidence type="ECO:0000256" key="4">
    <source>
        <dbReference type="RuleBase" id="RU003357"/>
    </source>
</evidence>
<dbReference type="Gene3D" id="2.170.130.10">
    <property type="entry name" value="TonB-dependent receptor, plug domain"/>
    <property type="match status" value="1"/>
</dbReference>
<dbReference type="Pfam" id="PF07715">
    <property type="entry name" value="Plug"/>
    <property type="match status" value="1"/>
</dbReference>
<dbReference type="PANTHER" id="PTHR40980:SF5">
    <property type="entry name" value="TONB-DEPENDENT RECEPTOR"/>
    <property type="match status" value="1"/>
</dbReference>